<dbReference type="GeneID" id="90523435"/>
<dbReference type="Gene3D" id="2.60.120.10">
    <property type="entry name" value="Jelly Rolls"/>
    <property type="match status" value="1"/>
</dbReference>
<reference evidence="1 2" key="1">
    <citation type="submission" date="2019-06" db="EMBL/GenBank/DDBJ databases">
        <title>Taxogenomics and systematics of the genus Pantoea.</title>
        <authorList>
            <person name="Tambong J.T."/>
        </authorList>
    </citation>
    <scope>NUCLEOTIDE SEQUENCE [LARGE SCALE GENOMIC DNA]</scope>
    <source>
        <strain evidence="1 2">LMG 24197</strain>
    </source>
</reference>
<keyword evidence="2" id="KW-1185">Reference proteome</keyword>
<proteinExistence type="predicted"/>
<name>A0ABY2ZQ72_9GAMM</name>
<accession>A0ABY2ZQ72</accession>
<evidence type="ECO:0000313" key="1">
    <source>
        <dbReference type="EMBL" id="TPV45352.1"/>
    </source>
</evidence>
<organism evidence="1 2">
    <name type="scientific">Pantoea eucalypti</name>
    <dbReference type="NCBI Taxonomy" id="470933"/>
    <lineage>
        <taxon>Bacteria</taxon>
        <taxon>Pseudomonadati</taxon>
        <taxon>Pseudomonadota</taxon>
        <taxon>Gammaproteobacteria</taxon>
        <taxon>Enterobacterales</taxon>
        <taxon>Erwiniaceae</taxon>
        <taxon>Pantoea</taxon>
    </lineage>
</organism>
<dbReference type="Proteomes" id="UP000315469">
    <property type="component" value="Unassembled WGS sequence"/>
</dbReference>
<dbReference type="EMBL" id="VHJB01000002">
    <property type="protein sequence ID" value="TPV45352.1"/>
    <property type="molecule type" value="Genomic_DNA"/>
</dbReference>
<evidence type="ECO:0008006" key="3">
    <source>
        <dbReference type="Google" id="ProtNLM"/>
    </source>
</evidence>
<comment type="caution">
    <text evidence="1">The sequence shown here is derived from an EMBL/GenBank/DDBJ whole genome shotgun (WGS) entry which is preliminary data.</text>
</comment>
<dbReference type="RefSeq" id="WP_003850609.1">
    <property type="nucleotide sequence ID" value="NZ_CP045722.1"/>
</dbReference>
<gene>
    <name evidence="1" type="ORF">FJW02_00170</name>
</gene>
<sequence>MSRHVAESHLNIIHNMEPYIKPARFDRLSRGKQFFDFFTGQERKVYLIKEGDFIIRSKNGNKIINIITGPFVIGAMPALEAPPIFIEKVDYGKIYSIEYNQFWSLVNHKGLFPDVMKIMSGYHTDLLNCLQSHYANSEVQVTNAISRWSAFPCHIKKRFSVLYFLTNSTFLSKSTASRVLKKLRETGAVQLDKGKLID</sequence>
<dbReference type="InterPro" id="IPR014710">
    <property type="entry name" value="RmlC-like_jellyroll"/>
</dbReference>
<protein>
    <recommendedName>
        <fullName evidence="3">IprA winged helix-turn-helix domain-containing protein</fullName>
    </recommendedName>
</protein>
<evidence type="ECO:0000313" key="2">
    <source>
        <dbReference type="Proteomes" id="UP000315469"/>
    </source>
</evidence>